<gene>
    <name evidence="5" type="primary">carH</name>
    <name evidence="5" type="ORF">Mterra_03733</name>
</gene>
<feature type="domain" description="HTH merR-type" evidence="4">
    <location>
        <begin position="7"/>
        <end position="77"/>
    </location>
</feature>
<dbReference type="InterPro" id="IPR000551">
    <property type="entry name" value="MerR-type_HTH_dom"/>
</dbReference>
<dbReference type="RefSeq" id="WP_119316593.1">
    <property type="nucleotide sequence ID" value="NZ_QXDL01000279.1"/>
</dbReference>
<keyword evidence="6" id="KW-1185">Reference proteome</keyword>
<reference evidence="5 6" key="1">
    <citation type="submission" date="2018-08" db="EMBL/GenBank/DDBJ databases">
        <title>Meiothermus terrae DSM 26712 genome sequencing project.</title>
        <authorList>
            <person name="Da Costa M.S."/>
            <person name="Albuquerque L."/>
            <person name="Raposo P."/>
            <person name="Froufe H.J.C."/>
            <person name="Barroso C.S."/>
            <person name="Egas C."/>
        </authorList>
    </citation>
    <scope>NUCLEOTIDE SEQUENCE [LARGE SCALE GENOMIC DNA]</scope>
    <source>
        <strain evidence="5 6">DSM 26712</strain>
    </source>
</reference>
<evidence type="ECO:0000313" key="5">
    <source>
        <dbReference type="EMBL" id="RIH77755.1"/>
    </source>
</evidence>
<evidence type="ECO:0000256" key="1">
    <source>
        <dbReference type="ARBA" id="ARBA00023015"/>
    </source>
</evidence>
<dbReference type="PROSITE" id="PS50937">
    <property type="entry name" value="HTH_MERR_2"/>
    <property type="match status" value="1"/>
</dbReference>
<dbReference type="Gene3D" id="3.40.50.280">
    <property type="entry name" value="Cobalamin-binding domain"/>
    <property type="match status" value="1"/>
</dbReference>
<keyword evidence="1" id="KW-0805">Transcription regulation</keyword>
<protein>
    <submittedName>
        <fullName evidence="5">HTH-type transcriptional repressor CarH</fullName>
    </submittedName>
</protein>
<dbReference type="InterPro" id="IPR036724">
    <property type="entry name" value="Cobalamin-bd_sf"/>
</dbReference>
<dbReference type="InterPro" id="IPR036594">
    <property type="entry name" value="Meth_synthase_dom"/>
</dbReference>
<dbReference type="InterPro" id="IPR006158">
    <property type="entry name" value="Cobalamin-bd"/>
</dbReference>
<dbReference type="Gene3D" id="1.10.1660.10">
    <property type="match status" value="1"/>
</dbReference>
<dbReference type="InterPro" id="IPR009061">
    <property type="entry name" value="DNA-bd_dom_put_sf"/>
</dbReference>
<dbReference type="InterPro" id="IPR047057">
    <property type="entry name" value="MerR_fam"/>
</dbReference>
<dbReference type="PANTHER" id="PTHR30204:SF67">
    <property type="entry name" value="HTH-TYPE TRANSCRIPTIONAL REGULATOR MLRA-RELATED"/>
    <property type="match status" value="1"/>
</dbReference>
<keyword evidence="3" id="KW-0804">Transcription</keyword>
<evidence type="ECO:0000256" key="3">
    <source>
        <dbReference type="ARBA" id="ARBA00023163"/>
    </source>
</evidence>
<dbReference type="Pfam" id="PF13411">
    <property type="entry name" value="MerR_1"/>
    <property type="match status" value="1"/>
</dbReference>
<dbReference type="EMBL" id="QXDL01000279">
    <property type="protein sequence ID" value="RIH77755.1"/>
    <property type="molecule type" value="Genomic_DNA"/>
</dbReference>
<comment type="caution">
    <text evidence="5">The sequence shown here is derived from an EMBL/GenBank/DDBJ whole genome shotgun (WGS) entry which is preliminary data.</text>
</comment>
<dbReference type="CDD" id="cd02065">
    <property type="entry name" value="B12-binding_like"/>
    <property type="match status" value="1"/>
</dbReference>
<sequence length="293" mass="31848">MRKDMGVYTIAEVEERVGLSSALLRQWERRYGFPRPERSPGGHRLYSEADLDALEDIKRSIAEGVAPAQAVKRYLEGLTQEGPRPPEALSLELENALLQADLEAAERALSESFRLHPLEEVVMEVISPVLRRIGDGWHLGRVTTAQEHLASTYLRGRLQELLNLMGGSLGPAVVVSTLPGEQHELGGLITALFLRRAGYQVFYLGPNTPLQDLRGFARRVEARAAVLSAVQAVSLESLPQGALAGLAPVVVVGGRAAEGMPGLVERLGARYLGNDPRELADGLARVLKEGGLW</sequence>
<proteinExistence type="predicted"/>
<dbReference type="GO" id="GO:0003677">
    <property type="term" value="F:DNA binding"/>
    <property type="evidence" value="ECO:0007669"/>
    <property type="project" value="UniProtKB-KW"/>
</dbReference>
<dbReference type="CDD" id="cd01104">
    <property type="entry name" value="HTH_MlrA-CarA"/>
    <property type="match status" value="1"/>
</dbReference>
<dbReference type="GO" id="GO:0046872">
    <property type="term" value="F:metal ion binding"/>
    <property type="evidence" value="ECO:0007669"/>
    <property type="project" value="InterPro"/>
</dbReference>
<dbReference type="SUPFAM" id="SSF52242">
    <property type="entry name" value="Cobalamin (vitamin B12)-binding domain"/>
    <property type="match status" value="1"/>
</dbReference>
<dbReference type="SMART" id="SM00422">
    <property type="entry name" value="HTH_MERR"/>
    <property type="match status" value="1"/>
</dbReference>
<dbReference type="PANTHER" id="PTHR30204">
    <property type="entry name" value="REDOX-CYCLING DRUG-SENSING TRANSCRIPTIONAL ACTIVATOR SOXR"/>
    <property type="match status" value="1"/>
</dbReference>
<dbReference type="Proteomes" id="UP000265715">
    <property type="component" value="Unassembled WGS sequence"/>
</dbReference>
<dbReference type="Pfam" id="PF02310">
    <property type="entry name" value="B12-binding"/>
    <property type="match status" value="1"/>
</dbReference>
<evidence type="ECO:0000259" key="4">
    <source>
        <dbReference type="PROSITE" id="PS50937"/>
    </source>
</evidence>
<evidence type="ECO:0000313" key="6">
    <source>
        <dbReference type="Proteomes" id="UP000265715"/>
    </source>
</evidence>
<dbReference type="GO" id="GO:0031419">
    <property type="term" value="F:cobalamin binding"/>
    <property type="evidence" value="ECO:0007669"/>
    <property type="project" value="InterPro"/>
</dbReference>
<dbReference type="GO" id="GO:0003700">
    <property type="term" value="F:DNA-binding transcription factor activity"/>
    <property type="evidence" value="ECO:0007669"/>
    <property type="project" value="InterPro"/>
</dbReference>
<dbReference type="AlphaFoldDB" id="A0A399DZQ6"/>
<organism evidence="5 6">
    <name type="scientific">Calidithermus terrae</name>
    <dbReference type="NCBI Taxonomy" id="1408545"/>
    <lineage>
        <taxon>Bacteria</taxon>
        <taxon>Thermotogati</taxon>
        <taxon>Deinococcota</taxon>
        <taxon>Deinococci</taxon>
        <taxon>Thermales</taxon>
        <taxon>Thermaceae</taxon>
        <taxon>Calidithermus</taxon>
    </lineage>
</organism>
<dbReference type="Gene3D" id="1.10.1240.10">
    <property type="entry name" value="Methionine synthase domain"/>
    <property type="match status" value="1"/>
</dbReference>
<dbReference type="OrthoDB" id="9800334at2"/>
<evidence type="ECO:0000256" key="2">
    <source>
        <dbReference type="ARBA" id="ARBA00023125"/>
    </source>
</evidence>
<keyword evidence="2" id="KW-0238">DNA-binding</keyword>
<dbReference type="SUPFAM" id="SSF46955">
    <property type="entry name" value="Putative DNA-binding domain"/>
    <property type="match status" value="1"/>
</dbReference>
<dbReference type="Pfam" id="PF02607">
    <property type="entry name" value="B12-binding_2"/>
    <property type="match status" value="1"/>
</dbReference>
<accession>A0A399DZQ6</accession>
<dbReference type="InterPro" id="IPR003759">
    <property type="entry name" value="Cbl-bd_cap"/>
</dbReference>
<name>A0A399DZQ6_9DEIN</name>